<accession>A0ABU7Q1J9</accession>
<keyword evidence="2" id="KW-0472">Membrane</keyword>
<proteinExistence type="predicted"/>
<evidence type="ECO:0000313" key="3">
    <source>
        <dbReference type="EMBL" id="MEE4595247.1"/>
    </source>
</evidence>
<comment type="caution">
    <text evidence="3">The sequence shown here is derived from an EMBL/GenBank/DDBJ whole genome shotgun (WGS) entry which is preliminary data.</text>
</comment>
<evidence type="ECO:0000256" key="1">
    <source>
        <dbReference type="SAM" id="MobiDB-lite"/>
    </source>
</evidence>
<gene>
    <name evidence="3" type="ORF">V2J94_25740</name>
</gene>
<feature type="region of interest" description="Disordered" evidence="1">
    <location>
        <begin position="1"/>
        <end position="30"/>
    </location>
</feature>
<feature type="transmembrane region" description="Helical" evidence="2">
    <location>
        <begin position="167"/>
        <end position="190"/>
    </location>
</feature>
<dbReference type="RefSeq" id="WP_330811444.1">
    <property type="nucleotide sequence ID" value="NZ_JAZBJO010000017.1"/>
</dbReference>
<reference evidence="3 4" key="1">
    <citation type="submission" date="2023-11" db="EMBL/GenBank/DDBJ databases">
        <title>30 novel species of actinomycetes from the DSMZ collection.</title>
        <authorList>
            <person name="Nouioui I."/>
        </authorList>
    </citation>
    <scope>NUCLEOTIDE SEQUENCE [LARGE SCALE GENOMIC DNA]</scope>
    <source>
        <strain evidence="3 4">DSM 41524</strain>
    </source>
</reference>
<feature type="transmembrane region" description="Helical" evidence="2">
    <location>
        <begin position="226"/>
        <end position="243"/>
    </location>
</feature>
<feature type="compositionally biased region" description="Low complexity" evidence="1">
    <location>
        <begin position="10"/>
        <end position="30"/>
    </location>
</feature>
<feature type="transmembrane region" description="Helical" evidence="2">
    <location>
        <begin position="249"/>
        <end position="265"/>
    </location>
</feature>
<feature type="region of interest" description="Disordered" evidence="1">
    <location>
        <begin position="275"/>
        <end position="301"/>
    </location>
</feature>
<dbReference type="Proteomes" id="UP001354709">
    <property type="component" value="Unassembled WGS sequence"/>
</dbReference>
<dbReference type="EMBL" id="JAZBJO010000017">
    <property type="protein sequence ID" value="MEE4595247.1"/>
    <property type="molecule type" value="Genomic_DNA"/>
</dbReference>
<sequence>MSGTEASAVPGARAADGGGPDAPRADAPAGPCARVADVRRVAGCGWPAAVGASTPRVPSVGRAHGHHRAAVARSLSRALLTVPFTLGYTLVLLGTGLYTRLGDPGTVRDLLAGSSTDVFHLSQRPLLTLLVSALWAVGGITSPYLAAFPLVLGALERRLGGVRTAAVFLLGHVLATLLTEVPVAVSVAAGHLPDSSLRRLDYGVSYGLIACAAALAGLLSPRRRWALLGGVALALVAGILVDVDPLTGWGHALALLLGVVSWPYVRRNIRWRPQAERKDDASPGFAHSERASGNTRTPSAH</sequence>
<keyword evidence="2" id="KW-0812">Transmembrane</keyword>
<feature type="transmembrane region" description="Helical" evidence="2">
    <location>
        <begin position="78"/>
        <end position="98"/>
    </location>
</feature>
<protein>
    <submittedName>
        <fullName evidence="3">Rhomboid-like protein</fullName>
    </submittedName>
</protein>
<name>A0ABU7Q1J9_9ACTN</name>
<dbReference type="InterPro" id="IPR046862">
    <property type="entry name" value="Rhomboid_2"/>
</dbReference>
<feature type="transmembrane region" description="Helical" evidence="2">
    <location>
        <begin position="126"/>
        <end position="155"/>
    </location>
</feature>
<organism evidence="3 4">
    <name type="scientific">Streptomyces asiaticus subsp. ignotus</name>
    <dbReference type="NCBI Taxonomy" id="3098222"/>
    <lineage>
        <taxon>Bacteria</taxon>
        <taxon>Bacillati</taxon>
        <taxon>Actinomycetota</taxon>
        <taxon>Actinomycetes</taxon>
        <taxon>Kitasatosporales</taxon>
        <taxon>Streptomycetaceae</taxon>
        <taxon>Streptomyces</taxon>
        <taxon>Streptomyces violaceusniger group</taxon>
    </lineage>
</organism>
<feature type="transmembrane region" description="Helical" evidence="2">
    <location>
        <begin position="202"/>
        <end position="219"/>
    </location>
</feature>
<evidence type="ECO:0000256" key="2">
    <source>
        <dbReference type="SAM" id="Phobius"/>
    </source>
</evidence>
<dbReference type="Pfam" id="PF20401">
    <property type="entry name" value="Rhomboid_2"/>
    <property type="match status" value="1"/>
</dbReference>
<feature type="compositionally biased region" description="Polar residues" evidence="1">
    <location>
        <begin position="291"/>
        <end position="301"/>
    </location>
</feature>
<evidence type="ECO:0000313" key="4">
    <source>
        <dbReference type="Proteomes" id="UP001354709"/>
    </source>
</evidence>
<keyword evidence="4" id="KW-1185">Reference proteome</keyword>
<keyword evidence="2" id="KW-1133">Transmembrane helix</keyword>